<dbReference type="PANTHER" id="PTHR44757">
    <property type="entry name" value="DIGUANYLATE CYCLASE DGCP"/>
    <property type="match status" value="1"/>
</dbReference>
<dbReference type="EMBL" id="LVYV01000019">
    <property type="protein sequence ID" value="KZD22615.1"/>
    <property type="molecule type" value="Genomic_DNA"/>
</dbReference>
<keyword evidence="1" id="KW-0472">Membrane</keyword>
<dbReference type="Gene3D" id="3.20.20.450">
    <property type="entry name" value="EAL domain"/>
    <property type="match status" value="1"/>
</dbReference>
<protein>
    <recommendedName>
        <fullName evidence="6">EAL domain-containing protein</fullName>
    </recommendedName>
</protein>
<dbReference type="Gene3D" id="3.30.70.270">
    <property type="match status" value="1"/>
</dbReference>
<proteinExistence type="predicted"/>
<organism evidence="4 5">
    <name type="scientific">Tardiphaga robiniae</name>
    <dbReference type="NCBI Taxonomy" id="943830"/>
    <lineage>
        <taxon>Bacteria</taxon>
        <taxon>Pseudomonadati</taxon>
        <taxon>Pseudomonadota</taxon>
        <taxon>Alphaproteobacteria</taxon>
        <taxon>Hyphomicrobiales</taxon>
        <taxon>Nitrobacteraceae</taxon>
        <taxon>Tardiphaga</taxon>
    </lineage>
</organism>
<name>A0A163YV79_9BRAD</name>
<evidence type="ECO:0000259" key="3">
    <source>
        <dbReference type="PROSITE" id="PS50887"/>
    </source>
</evidence>
<feature type="domain" description="GGDEF" evidence="3">
    <location>
        <begin position="260"/>
        <end position="393"/>
    </location>
</feature>
<dbReference type="CDD" id="cd01949">
    <property type="entry name" value="GGDEF"/>
    <property type="match status" value="1"/>
</dbReference>
<dbReference type="Pfam" id="PF00990">
    <property type="entry name" value="GGDEF"/>
    <property type="match status" value="1"/>
</dbReference>
<keyword evidence="1" id="KW-0812">Transmembrane</keyword>
<feature type="transmembrane region" description="Helical" evidence="1">
    <location>
        <begin position="39"/>
        <end position="59"/>
    </location>
</feature>
<feature type="domain" description="EAL" evidence="2">
    <location>
        <begin position="402"/>
        <end position="652"/>
    </location>
</feature>
<evidence type="ECO:0008006" key="6">
    <source>
        <dbReference type="Google" id="ProtNLM"/>
    </source>
</evidence>
<feature type="transmembrane region" description="Helical" evidence="1">
    <location>
        <begin position="175"/>
        <end position="196"/>
    </location>
</feature>
<dbReference type="OrthoDB" id="9814202at2"/>
<dbReference type="InterPro" id="IPR052155">
    <property type="entry name" value="Biofilm_reg_signaling"/>
</dbReference>
<dbReference type="Pfam" id="PF00563">
    <property type="entry name" value="EAL"/>
    <property type="match status" value="1"/>
</dbReference>
<dbReference type="AlphaFoldDB" id="A0A163YV79"/>
<dbReference type="Proteomes" id="UP000076574">
    <property type="component" value="Unassembled WGS sequence"/>
</dbReference>
<accession>A0A163YV79</accession>
<dbReference type="SMART" id="SM00267">
    <property type="entry name" value="GGDEF"/>
    <property type="match status" value="1"/>
</dbReference>
<keyword evidence="5" id="KW-1185">Reference proteome</keyword>
<dbReference type="NCBIfam" id="TIGR00254">
    <property type="entry name" value="GGDEF"/>
    <property type="match status" value="1"/>
</dbReference>
<dbReference type="PROSITE" id="PS50883">
    <property type="entry name" value="EAL"/>
    <property type="match status" value="1"/>
</dbReference>
<comment type="caution">
    <text evidence="4">The sequence shown here is derived from an EMBL/GenBank/DDBJ whole genome shotgun (WGS) entry which is preliminary data.</text>
</comment>
<dbReference type="PANTHER" id="PTHR44757:SF2">
    <property type="entry name" value="BIOFILM ARCHITECTURE MAINTENANCE PROTEIN MBAA"/>
    <property type="match status" value="1"/>
</dbReference>
<dbReference type="InterPro" id="IPR001633">
    <property type="entry name" value="EAL_dom"/>
</dbReference>
<gene>
    <name evidence="4" type="ORF">A4A58_29120</name>
</gene>
<dbReference type="SMART" id="SM00052">
    <property type="entry name" value="EAL"/>
    <property type="match status" value="1"/>
</dbReference>
<dbReference type="STRING" id="943830.A4A58_29120"/>
<dbReference type="InterPro" id="IPR000160">
    <property type="entry name" value="GGDEF_dom"/>
</dbReference>
<dbReference type="InterPro" id="IPR035919">
    <property type="entry name" value="EAL_sf"/>
</dbReference>
<keyword evidence="1" id="KW-1133">Transmembrane helix</keyword>
<feature type="transmembrane region" description="Helical" evidence="1">
    <location>
        <begin position="152"/>
        <end position="169"/>
    </location>
</feature>
<feature type="transmembrane region" description="Helical" evidence="1">
    <location>
        <begin position="103"/>
        <end position="124"/>
    </location>
</feature>
<dbReference type="InterPro" id="IPR029787">
    <property type="entry name" value="Nucleotide_cyclase"/>
</dbReference>
<evidence type="ECO:0000256" key="1">
    <source>
        <dbReference type="SAM" id="Phobius"/>
    </source>
</evidence>
<dbReference type="SUPFAM" id="SSF141868">
    <property type="entry name" value="EAL domain-like"/>
    <property type="match status" value="1"/>
</dbReference>
<evidence type="ECO:0000313" key="4">
    <source>
        <dbReference type="EMBL" id="KZD22615.1"/>
    </source>
</evidence>
<dbReference type="PROSITE" id="PS50887">
    <property type="entry name" value="GGDEF"/>
    <property type="match status" value="1"/>
</dbReference>
<dbReference type="RefSeq" id="WP_068734363.1">
    <property type="nucleotide sequence ID" value="NZ_LVYV01000019.1"/>
</dbReference>
<dbReference type="SUPFAM" id="SSF55073">
    <property type="entry name" value="Nucleotide cyclase"/>
    <property type="match status" value="1"/>
</dbReference>
<evidence type="ECO:0000259" key="2">
    <source>
        <dbReference type="PROSITE" id="PS50883"/>
    </source>
</evidence>
<dbReference type="CDD" id="cd01948">
    <property type="entry name" value="EAL"/>
    <property type="match status" value="1"/>
</dbReference>
<sequence>MLNYFEMAASQIGTIFRVPRENPELVEAKLAAFTRQVPMMYALVVVNTTALAITFYGTAPHLLTVYLPAAFDAICVIRILSWLRARNTTLSLNQAVEKLTGSIIFAGILGVAFTAWSLSLFPYGDAYSKSHVAFFMAVTSIGCGFCLMHLRAAALIVMALVVVPFAFFFGSSDNVVFVSIAFNFIVVIGAVLFMLLGNYSDFEKRVNSEKALRIKQAELQVLSDKNFRNSNIDSLTGLPNRRNFFAELERGIVNAEHSSGGLLLGILDLDGFKPINDIHGHHTGDRLLVEVADRLRAHLAPHVFLGRLGGDEFVMFSDHFLDPDAIVEAEESIENLFDIPFEIDDITVSISCSIGYAEFPDTARTAQDLFERADYALFFAKQHERGKAVRFSAEHEADIREASSVSRALASADLERELWIAYQPIIDAETRQPASFEALARWKSPELGNVPPMSFIVAAERSGMIGQLTPLLLRKALEGAATWPEHVRISFNLSAVDVASPLSILKIIAVVQQSKVKASRIDFEITETAVMGNLAQATEALNALKALGARISLDDFGTGYSSLSCIRELPLDKVKIDRSFISKIETDSAARLILRTMLGLCNGLGHDCIVEGVENSEQVDFLRKEHCRFMQGYFFAKPMGIEQVGDYLDSAQFSMLAERTAG</sequence>
<feature type="transmembrane region" description="Helical" evidence="1">
    <location>
        <begin position="65"/>
        <end position="83"/>
    </location>
</feature>
<evidence type="ECO:0000313" key="5">
    <source>
        <dbReference type="Proteomes" id="UP000076574"/>
    </source>
</evidence>
<reference evidence="4 5" key="1">
    <citation type="submission" date="2016-03" db="EMBL/GenBank/DDBJ databases">
        <title>Microsymbionts genomes from the relict species Vavilovia formosa (Stev.) Fed.</title>
        <authorList>
            <person name="Kopat V."/>
            <person name="Chirak E."/>
            <person name="Kimeklis A."/>
            <person name="Andronov E."/>
        </authorList>
    </citation>
    <scope>NUCLEOTIDE SEQUENCE [LARGE SCALE GENOMIC DNA]</scope>
    <source>
        <strain evidence="4 5">Vaf07</strain>
    </source>
</reference>
<dbReference type="InterPro" id="IPR043128">
    <property type="entry name" value="Rev_trsase/Diguanyl_cyclase"/>
</dbReference>